<feature type="transmembrane region" description="Helical" evidence="1">
    <location>
        <begin position="147"/>
        <end position="173"/>
    </location>
</feature>
<dbReference type="AlphaFoldDB" id="A0A3D9BF78"/>
<keyword evidence="3" id="KW-1185">Reference proteome</keyword>
<reference evidence="2 3" key="1">
    <citation type="journal article" date="2006" name="Int. J. Syst. Evol. Microbiol.">
        <title>Chryseobacterium piscium sp. nov., isolated from fish of the South Atlantic Ocean off South Africa.</title>
        <authorList>
            <person name="de Beer H."/>
            <person name="Hugo C.J."/>
            <person name="Jooste P.J."/>
            <person name="Vancanneyt M."/>
            <person name="Coenye T."/>
            <person name="Vandamme P."/>
        </authorList>
    </citation>
    <scope>NUCLEOTIDE SEQUENCE [LARGE SCALE GENOMIC DNA]</scope>
    <source>
        <strain evidence="2 3">CCUG 51923</strain>
    </source>
</reference>
<keyword evidence="1" id="KW-0472">Membrane</keyword>
<dbReference type="Proteomes" id="UP000256512">
    <property type="component" value="Unassembled WGS sequence"/>
</dbReference>
<proteinExistence type="predicted"/>
<evidence type="ECO:0000313" key="3">
    <source>
        <dbReference type="Proteomes" id="UP000256512"/>
    </source>
</evidence>
<evidence type="ECO:0000313" key="2">
    <source>
        <dbReference type="EMBL" id="REC52204.1"/>
    </source>
</evidence>
<organism evidence="2 3">
    <name type="scientific">Chryseobacterium piscium</name>
    <dbReference type="NCBI Taxonomy" id="333702"/>
    <lineage>
        <taxon>Bacteria</taxon>
        <taxon>Pseudomonadati</taxon>
        <taxon>Bacteroidota</taxon>
        <taxon>Flavobacteriia</taxon>
        <taxon>Flavobacteriales</taxon>
        <taxon>Weeksellaceae</taxon>
        <taxon>Chryseobacterium group</taxon>
        <taxon>Chryseobacterium</taxon>
    </lineage>
</organism>
<keyword evidence="1" id="KW-0812">Transmembrane</keyword>
<dbReference type="Pfam" id="PF20225">
    <property type="entry name" value="DUF6584"/>
    <property type="match status" value="1"/>
</dbReference>
<gene>
    <name evidence="2" type="ORF">DRF62_16130</name>
</gene>
<name>A0A3D9BF78_9FLAO</name>
<comment type="caution">
    <text evidence="2">The sequence shown here is derived from an EMBL/GenBank/DDBJ whole genome shotgun (WGS) entry which is preliminary data.</text>
</comment>
<sequence length="175" mass="20401">MENIFCKIEKDLKEGRKKKACDRLRNLINEFPDDISLREKLGQIYYDSGFKDEAGKFWILSETQNFEMKEAVEIYRNTFSNSGNAILKDIVFRGDKNQLSDYSKTILKDLESDSLKKIKRIPDFKPKNREKGNYTESKSSFLSTVGFYLFIGGLILLPILGIFKLFELIILLFQK</sequence>
<accession>A0A3D9BF78</accession>
<dbReference type="EMBL" id="QNVS01000062">
    <property type="protein sequence ID" value="REC52204.1"/>
    <property type="molecule type" value="Genomic_DNA"/>
</dbReference>
<keyword evidence="1" id="KW-1133">Transmembrane helix</keyword>
<evidence type="ECO:0000256" key="1">
    <source>
        <dbReference type="SAM" id="Phobius"/>
    </source>
</evidence>
<dbReference type="InterPro" id="IPR046491">
    <property type="entry name" value="DUF6584"/>
</dbReference>
<protein>
    <submittedName>
        <fullName evidence="2">Uncharacterized protein</fullName>
    </submittedName>
</protein>
<dbReference type="RefSeq" id="WP_115951214.1">
    <property type="nucleotide sequence ID" value="NZ_QNVS01000062.1"/>
</dbReference>